<dbReference type="Pfam" id="PF13181">
    <property type="entry name" value="TPR_8"/>
    <property type="match status" value="1"/>
</dbReference>
<evidence type="ECO:0000256" key="2">
    <source>
        <dbReference type="ARBA" id="ARBA00022729"/>
    </source>
</evidence>
<dbReference type="PANTHER" id="PTHR44140">
    <property type="entry name" value="LD25575P"/>
    <property type="match status" value="1"/>
</dbReference>
<evidence type="ECO:0000256" key="1">
    <source>
        <dbReference type="ARBA" id="ARBA00004240"/>
    </source>
</evidence>
<reference evidence="8 9" key="1">
    <citation type="submission" date="2024-03" db="EMBL/GenBank/DDBJ databases">
        <title>A high-quality draft genome sequence of Diaporthe vaccinii, a causative agent of upright dieback and viscid rot disease in cranberry plants.</title>
        <authorList>
            <person name="Sarrasin M."/>
            <person name="Lang B.F."/>
            <person name="Burger G."/>
        </authorList>
    </citation>
    <scope>NUCLEOTIDE SEQUENCE [LARGE SCALE GENOMIC DNA]</scope>
    <source>
        <strain evidence="8 9">IS7</strain>
    </source>
</reference>
<feature type="chain" id="PRO_5046894701" description="J domain-containing protein" evidence="6">
    <location>
        <begin position="23"/>
        <end position="525"/>
    </location>
</feature>
<keyword evidence="2 6" id="KW-0732">Signal</keyword>
<keyword evidence="3" id="KW-0256">Endoplasmic reticulum</keyword>
<dbReference type="EMBL" id="JBAWTH010000157">
    <property type="protein sequence ID" value="KAL2274409.1"/>
    <property type="molecule type" value="Genomic_DNA"/>
</dbReference>
<feature type="domain" description="J" evidence="7">
    <location>
        <begin position="409"/>
        <end position="478"/>
    </location>
</feature>
<feature type="repeat" description="TPR" evidence="4">
    <location>
        <begin position="72"/>
        <end position="105"/>
    </location>
</feature>
<evidence type="ECO:0000256" key="6">
    <source>
        <dbReference type="SAM" id="SignalP"/>
    </source>
</evidence>
<dbReference type="SUPFAM" id="SSF46565">
    <property type="entry name" value="Chaperone J-domain"/>
    <property type="match status" value="1"/>
</dbReference>
<dbReference type="SUPFAM" id="SSF48452">
    <property type="entry name" value="TPR-like"/>
    <property type="match status" value="2"/>
</dbReference>
<organism evidence="8 9">
    <name type="scientific">Diaporthe vaccinii</name>
    <dbReference type="NCBI Taxonomy" id="105482"/>
    <lineage>
        <taxon>Eukaryota</taxon>
        <taxon>Fungi</taxon>
        <taxon>Dikarya</taxon>
        <taxon>Ascomycota</taxon>
        <taxon>Pezizomycotina</taxon>
        <taxon>Sordariomycetes</taxon>
        <taxon>Sordariomycetidae</taxon>
        <taxon>Diaporthales</taxon>
        <taxon>Diaporthaceae</taxon>
        <taxon>Diaporthe</taxon>
        <taxon>Diaporthe eres species complex</taxon>
    </lineage>
</organism>
<sequence length="525" mass="57542">MYVRLSTLALAASLLSLSPSIAMVAALSARDIPSDTPISALLSSAQQHLARGETGDALVYYDAAVARDPSDYLTYFKRATTQLSLGRTSQAADDFQKCLQLRPGFEGAHVQLAKLKAKSADWDGAKEQYTHAKKGQGSPEMDELLEAQGAARLAEEAHAAGNWDECINQAGVAIMVANRAVSLREMRSACRFAKGEVEEGMGDLHHIVNLKPGNTFPHVTISAITYFALADLQQGMTQIRKCLHSDPDSKVCKKLLKEEKAIEKTIAKVEKAFGKNQPMTGTKLLIPSADDAGLIQEVKEQVTELRQQGVIPAAAPSLLVAKLVELACQGYYEMNGKKAEEYCAESRALDENSFYGLLHDSKKAQESEDYEGAVRLLEKAKEVRPEKQDVVNPLLRDAQIELKRSKTKDYYKVLGVARDADEKQIKSAYRKLSKVHHPDKAAKQGLTKETAEKKMASINEAYEVLSDPELRARFDRGDDPNSQEQQNPFQGNPFGGQPFMFQQGHGGQQFQFKFGGGGGGSPFGF</sequence>
<feature type="compositionally biased region" description="Basic and acidic residues" evidence="5">
    <location>
        <begin position="468"/>
        <end position="479"/>
    </location>
</feature>
<comment type="subcellular location">
    <subcellularLocation>
        <location evidence="1">Endoplasmic reticulum</location>
    </subcellularLocation>
</comment>
<dbReference type="InterPro" id="IPR001623">
    <property type="entry name" value="DnaJ_domain"/>
</dbReference>
<dbReference type="Proteomes" id="UP001600888">
    <property type="component" value="Unassembled WGS sequence"/>
</dbReference>
<protein>
    <recommendedName>
        <fullName evidence="7">J domain-containing protein</fullName>
    </recommendedName>
</protein>
<evidence type="ECO:0000256" key="3">
    <source>
        <dbReference type="ARBA" id="ARBA00022824"/>
    </source>
</evidence>
<dbReference type="SMART" id="SM00271">
    <property type="entry name" value="DnaJ"/>
    <property type="match status" value="1"/>
</dbReference>
<feature type="region of interest" description="Disordered" evidence="5">
    <location>
        <begin position="468"/>
        <end position="525"/>
    </location>
</feature>
<dbReference type="InterPro" id="IPR011990">
    <property type="entry name" value="TPR-like_helical_dom_sf"/>
</dbReference>
<dbReference type="InterPro" id="IPR051727">
    <property type="entry name" value="DnaJ_C3_Co-chaperones"/>
</dbReference>
<dbReference type="Gene3D" id="1.10.287.110">
    <property type="entry name" value="DnaJ domain"/>
    <property type="match status" value="1"/>
</dbReference>
<name>A0ABR4DXA8_9PEZI</name>
<dbReference type="Gene3D" id="1.25.40.10">
    <property type="entry name" value="Tetratricopeptide repeat domain"/>
    <property type="match status" value="1"/>
</dbReference>
<dbReference type="PANTHER" id="PTHR44140:SF2">
    <property type="entry name" value="LD25575P"/>
    <property type="match status" value="1"/>
</dbReference>
<gene>
    <name evidence="8" type="ORF">FJTKL_03241</name>
</gene>
<dbReference type="PROSITE" id="PS50005">
    <property type="entry name" value="TPR"/>
    <property type="match status" value="1"/>
</dbReference>
<dbReference type="SMART" id="SM00028">
    <property type="entry name" value="TPR"/>
    <property type="match status" value="2"/>
</dbReference>
<accession>A0ABR4DXA8</accession>
<dbReference type="InterPro" id="IPR019734">
    <property type="entry name" value="TPR_rpt"/>
</dbReference>
<dbReference type="CDD" id="cd06257">
    <property type="entry name" value="DnaJ"/>
    <property type="match status" value="1"/>
</dbReference>
<dbReference type="PROSITE" id="PS50076">
    <property type="entry name" value="DNAJ_2"/>
    <property type="match status" value="1"/>
</dbReference>
<feature type="compositionally biased region" description="Gly residues" evidence="5">
    <location>
        <begin position="514"/>
        <end position="525"/>
    </location>
</feature>
<dbReference type="Pfam" id="PF00226">
    <property type="entry name" value="DnaJ"/>
    <property type="match status" value="1"/>
</dbReference>
<comment type="caution">
    <text evidence="8">The sequence shown here is derived from an EMBL/GenBank/DDBJ whole genome shotgun (WGS) entry which is preliminary data.</text>
</comment>
<proteinExistence type="predicted"/>
<feature type="compositionally biased region" description="Low complexity" evidence="5">
    <location>
        <begin position="485"/>
        <end position="513"/>
    </location>
</feature>
<evidence type="ECO:0000313" key="8">
    <source>
        <dbReference type="EMBL" id="KAL2274409.1"/>
    </source>
</evidence>
<dbReference type="PRINTS" id="PR00625">
    <property type="entry name" value="JDOMAIN"/>
</dbReference>
<keyword evidence="4" id="KW-0802">TPR repeat</keyword>
<keyword evidence="9" id="KW-1185">Reference proteome</keyword>
<evidence type="ECO:0000256" key="5">
    <source>
        <dbReference type="SAM" id="MobiDB-lite"/>
    </source>
</evidence>
<feature type="signal peptide" evidence="6">
    <location>
        <begin position="1"/>
        <end position="22"/>
    </location>
</feature>
<evidence type="ECO:0000259" key="7">
    <source>
        <dbReference type="PROSITE" id="PS50076"/>
    </source>
</evidence>
<evidence type="ECO:0000256" key="4">
    <source>
        <dbReference type="PROSITE-ProRule" id="PRU00339"/>
    </source>
</evidence>
<evidence type="ECO:0000313" key="9">
    <source>
        <dbReference type="Proteomes" id="UP001600888"/>
    </source>
</evidence>
<dbReference type="InterPro" id="IPR036869">
    <property type="entry name" value="J_dom_sf"/>
</dbReference>